<comment type="caution">
    <text evidence="3">The sequence shown here is derived from an EMBL/GenBank/DDBJ whole genome shotgun (WGS) entry which is preliminary data.</text>
</comment>
<feature type="binding site" evidence="2">
    <location>
        <position position="88"/>
    </location>
    <ligand>
        <name>substrate</name>
    </ligand>
</feature>
<sequence length="275" mass="31525">MEPLSLTDKKQSEEDKHLQEEVKTAGSIPSHIAIIMDGNGRWAQDKGNIRLFGHKEGVESVRDITEACAQLGVSHLTLYAFSTENWNRPSSEINGLMKLLVHSLQNEANRLHKNNIRLVSIGQIDRLPSSCRNKLEEVKELTKENDRLELCLALSYSGRWDITEAVKKLAKDVKDGKIDPENIDDDMISTRLSTGKVPDPDLIIRTSGEYRISNFLLWQLAYSELYITQTYWPDFRRDELYKAIQSYQKRERRFGKVKKGYTKKVSASVINKILS</sequence>
<feature type="active site" description="Proton acceptor" evidence="2">
    <location>
        <position position="85"/>
    </location>
</feature>
<evidence type="ECO:0000313" key="3">
    <source>
        <dbReference type="EMBL" id="PWN05232.1"/>
    </source>
</evidence>
<gene>
    <name evidence="3" type="ORF">DDZ15_15615</name>
</gene>
<dbReference type="Proteomes" id="UP000245533">
    <property type="component" value="Unassembled WGS sequence"/>
</dbReference>
<feature type="binding site" evidence="2">
    <location>
        <position position="37"/>
    </location>
    <ligand>
        <name>Mg(2+)</name>
        <dbReference type="ChEBI" id="CHEBI:18420"/>
    </ligand>
</feature>
<feature type="binding site" evidence="2">
    <location>
        <position position="86"/>
    </location>
    <ligand>
        <name>substrate</name>
    </ligand>
</feature>
<evidence type="ECO:0000256" key="1">
    <source>
        <dbReference type="ARBA" id="ARBA00022679"/>
    </source>
</evidence>
<feature type="binding site" evidence="2">
    <location>
        <begin position="82"/>
        <end position="84"/>
    </location>
    <ligand>
        <name>substrate</name>
    </ligand>
</feature>
<reference evidence="3 4" key="1">
    <citation type="submission" date="2018-05" db="EMBL/GenBank/DDBJ databases">
        <title>Rhodohalobacter halophilus gen. nov., sp. nov., a moderately halophilic member of the family Balneolaceae.</title>
        <authorList>
            <person name="Liu Z.-W."/>
        </authorList>
    </citation>
    <scope>NUCLEOTIDE SEQUENCE [LARGE SCALE GENOMIC DNA]</scope>
    <source>
        <strain evidence="3 4">8A47</strain>
    </source>
</reference>
<keyword evidence="4" id="KW-1185">Reference proteome</keyword>
<dbReference type="GO" id="GO:0045547">
    <property type="term" value="F:ditrans,polycis-polyprenyl diphosphate synthase [(2E,6E)-farnesyl diphosphate specific] activity"/>
    <property type="evidence" value="ECO:0007669"/>
    <property type="project" value="TreeGrafter"/>
</dbReference>
<comment type="cofactor">
    <cofactor evidence="2">
        <name>Mg(2+)</name>
        <dbReference type="ChEBI" id="CHEBI:18420"/>
    </cofactor>
    <text evidence="2">Binds 2 magnesium ions per subunit.</text>
</comment>
<dbReference type="NCBIfam" id="TIGR00055">
    <property type="entry name" value="uppS"/>
    <property type="match status" value="1"/>
</dbReference>
<dbReference type="EMBL" id="QGGB01000011">
    <property type="protein sequence ID" value="PWN05232.1"/>
    <property type="molecule type" value="Genomic_DNA"/>
</dbReference>
<name>A0A316TSL6_9BACT</name>
<dbReference type="PANTHER" id="PTHR10291:SF0">
    <property type="entry name" value="DEHYDRODOLICHYL DIPHOSPHATE SYNTHASE 2"/>
    <property type="match status" value="1"/>
</dbReference>
<evidence type="ECO:0000256" key="2">
    <source>
        <dbReference type="HAMAP-Rule" id="MF_01139"/>
    </source>
</evidence>
<dbReference type="HAMAP" id="MF_01139">
    <property type="entry name" value="ISPT"/>
    <property type="match status" value="1"/>
</dbReference>
<feature type="binding site" evidence="2">
    <location>
        <begin position="38"/>
        <end position="41"/>
    </location>
    <ligand>
        <name>substrate</name>
    </ligand>
</feature>
<dbReference type="Pfam" id="PF01255">
    <property type="entry name" value="Prenyltransf"/>
    <property type="match status" value="1"/>
</dbReference>
<protein>
    <recommendedName>
        <fullName evidence="2">Isoprenyl transferase</fullName>
        <ecNumber evidence="2">2.5.1.-</ecNumber>
    </recommendedName>
</protein>
<feature type="binding site" evidence="2">
    <location>
        <position position="42"/>
    </location>
    <ligand>
        <name>substrate</name>
    </ligand>
</feature>
<feature type="active site" evidence="2">
    <location>
        <position position="37"/>
    </location>
</feature>
<feature type="binding site" evidence="2">
    <location>
        <position position="224"/>
    </location>
    <ligand>
        <name>Mg(2+)</name>
        <dbReference type="ChEBI" id="CHEBI:18420"/>
    </ligand>
</feature>
<comment type="subunit">
    <text evidence="2">Homodimer.</text>
</comment>
<feature type="binding site" evidence="2">
    <location>
        <begin position="211"/>
        <end position="213"/>
    </location>
    <ligand>
        <name>substrate</name>
    </ligand>
</feature>
<dbReference type="CDD" id="cd00475">
    <property type="entry name" value="Cis_IPPS"/>
    <property type="match status" value="1"/>
</dbReference>
<feature type="binding site" evidence="2">
    <location>
        <position position="205"/>
    </location>
    <ligand>
        <name>substrate</name>
    </ligand>
</feature>
<dbReference type="AlphaFoldDB" id="A0A316TSL6"/>
<keyword evidence="2" id="KW-0460">Magnesium</keyword>
<dbReference type="Gene3D" id="3.40.1180.10">
    <property type="entry name" value="Decaprenyl diphosphate synthase-like"/>
    <property type="match status" value="1"/>
</dbReference>
<accession>A0A316TSL6</accession>
<feature type="binding site" evidence="2">
    <location>
        <position position="50"/>
    </location>
    <ligand>
        <name>substrate</name>
    </ligand>
</feature>
<dbReference type="FunFam" id="3.40.1180.10:FF:000001">
    <property type="entry name" value="(2E,6E)-farnesyl-diphosphate-specific ditrans,polycis-undecaprenyl-diphosphate synthase"/>
    <property type="match status" value="1"/>
</dbReference>
<dbReference type="GO" id="GO:0000287">
    <property type="term" value="F:magnesium ion binding"/>
    <property type="evidence" value="ECO:0007669"/>
    <property type="project" value="UniProtKB-UniRule"/>
</dbReference>
<dbReference type="GO" id="GO:0016094">
    <property type="term" value="P:polyprenol biosynthetic process"/>
    <property type="evidence" value="ECO:0007669"/>
    <property type="project" value="TreeGrafter"/>
</dbReference>
<organism evidence="3 4">
    <name type="scientific">Rhodohalobacter mucosus</name>
    <dbReference type="NCBI Taxonomy" id="2079485"/>
    <lineage>
        <taxon>Bacteria</taxon>
        <taxon>Pseudomonadati</taxon>
        <taxon>Balneolota</taxon>
        <taxon>Balneolia</taxon>
        <taxon>Balneolales</taxon>
        <taxon>Balneolaceae</taxon>
        <taxon>Rhodohalobacter</taxon>
    </lineage>
</organism>
<comment type="similarity">
    <text evidence="2">Belongs to the UPP synthase family.</text>
</comment>
<comment type="function">
    <text evidence="2">Catalyzes the condensation of isopentenyl diphosphate (IPP) with allylic pyrophosphates generating different type of terpenoids.</text>
</comment>
<dbReference type="PROSITE" id="PS01066">
    <property type="entry name" value="UPP_SYNTHASE"/>
    <property type="match status" value="1"/>
</dbReference>
<dbReference type="NCBIfam" id="NF011405">
    <property type="entry name" value="PRK14830.1"/>
    <property type="match status" value="1"/>
</dbReference>
<keyword evidence="2" id="KW-0479">Metal-binding</keyword>
<dbReference type="InterPro" id="IPR001441">
    <property type="entry name" value="UPP_synth-like"/>
</dbReference>
<feature type="binding site" evidence="2">
    <location>
        <position position="54"/>
    </location>
    <ligand>
        <name>substrate</name>
    </ligand>
</feature>
<dbReference type="PANTHER" id="PTHR10291">
    <property type="entry name" value="DEHYDRODOLICHYL DIPHOSPHATE SYNTHASE FAMILY MEMBER"/>
    <property type="match status" value="1"/>
</dbReference>
<dbReference type="InterPro" id="IPR036424">
    <property type="entry name" value="UPP_synth-like_sf"/>
</dbReference>
<evidence type="ECO:0000313" key="4">
    <source>
        <dbReference type="Proteomes" id="UP000245533"/>
    </source>
</evidence>
<dbReference type="InterPro" id="IPR018520">
    <property type="entry name" value="UPP_synth-like_CS"/>
</dbReference>
<keyword evidence="1 2" id="KW-0808">Transferase</keyword>
<dbReference type="EC" id="2.5.1.-" evidence="2"/>
<proteinExistence type="inferred from homology"/>
<dbReference type="SUPFAM" id="SSF64005">
    <property type="entry name" value="Undecaprenyl diphosphate synthase"/>
    <property type="match status" value="1"/>
</dbReference>